<proteinExistence type="predicted"/>
<dbReference type="Proteomes" id="UP000199306">
    <property type="component" value="Unassembled WGS sequence"/>
</dbReference>
<evidence type="ECO:0000313" key="2">
    <source>
        <dbReference type="Proteomes" id="UP000199306"/>
    </source>
</evidence>
<reference evidence="1 2" key="1">
    <citation type="submission" date="2016-10" db="EMBL/GenBank/DDBJ databases">
        <authorList>
            <person name="de Groot N.N."/>
        </authorList>
    </citation>
    <scope>NUCLEOTIDE SEQUENCE [LARGE SCALE GENOMIC DNA]</scope>
    <source>
        <strain evidence="2">E92,LMG 26720,CCM 7988</strain>
    </source>
</reference>
<name>A0A1I5TQF0_9BACT</name>
<dbReference type="AlphaFoldDB" id="A0A1I5TQF0"/>
<evidence type="ECO:0008006" key="3">
    <source>
        <dbReference type="Google" id="ProtNLM"/>
    </source>
</evidence>
<dbReference type="RefSeq" id="WP_177219385.1">
    <property type="nucleotide sequence ID" value="NZ_FOXH01000006.1"/>
</dbReference>
<organism evidence="1 2">
    <name type="scientific">Pseudarcicella hirudinis</name>
    <dbReference type="NCBI Taxonomy" id="1079859"/>
    <lineage>
        <taxon>Bacteria</taxon>
        <taxon>Pseudomonadati</taxon>
        <taxon>Bacteroidota</taxon>
        <taxon>Cytophagia</taxon>
        <taxon>Cytophagales</taxon>
        <taxon>Flectobacillaceae</taxon>
        <taxon>Pseudarcicella</taxon>
    </lineage>
</organism>
<protein>
    <recommendedName>
        <fullName evidence="3">Class IIb bacteriocin, lactobin A/cerein 7B family</fullName>
    </recommendedName>
</protein>
<dbReference type="STRING" id="1079859.SAMN04515674_106154"/>
<accession>A0A1I5TQF0</accession>
<evidence type="ECO:0000313" key="1">
    <source>
        <dbReference type="EMBL" id="SFP85280.1"/>
    </source>
</evidence>
<gene>
    <name evidence="1" type="ORF">SAMN04515674_106154</name>
</gene>
<sequence>MNTTYSLDLANFNVSAISASEMEVISGGITAYEAGYYAGKAVIAICTVAALFL</sequence>
<dbReference type="EMBL" id="FOXH01000006">
    <property type="protein sequence ID" value="SFP85280.1"/>
    <property type="molecule type" value="Genomic_DNA"/>
</dbReference>
<keyword evidence="2" id="KW-1185">Reference proteome</keyword>